<protein>
    <submittedName>
        <fullName evidence="4">RNA polymerase sigma factor</fullName>
    </submittedName>
</protein>
<dbReference type="PANTHER" id="PTHR47756">
    <property type="entry name" value="BLL6612 PROTEIN-RELATED"/>
    <property type="match status" value="1"/>
</dbReference>
<dbReference type="InterPro" id="IPR013324">
    <property type="entry name" value="RNA_pol_sigma_r3/r4-like"/>
</dbReference>
<dbReference type="InterPro" id="IPR013249">
    <property type="entry name" value="RNA_pol_sigma70_r4_t2"/>
</dbReference>
<dbReference type="SUPFAM" id="SSF88659">
    <property type="entry name" value="Sigma3 and sigma4 domains of RNA polymerase sigma factors"/>
    <property type="match status" value="1"/>
</dbReference>
<feature type="domain" description="RNA polymerase sigma factor 70 region 4 type 2" evidence="2">
    <location>
        <begin position="115"/>
        <end position="166"/>
    </location>
</feature>
<dbReference type="GO" id="GO:0016987">
    <property type="term" value="F:sigma factor activity"/>
    <property type="evidence" value="ECO:0007669"/>
    <property type="project" value="InterPro"/>
</dbReference>
<evidence type="ECO:0000313" key="5">
    <source>
        <dbReference type="Proteomes" id="UP000202922"/>
    </source>
</evidence>
<dbReference type="Pfam" id="PF04542">
    <property type="entry name" value="Sigma70_r2"/>
    <property type="match status" value="1"/>
</dbReference>
<feature type="domain" description="RNA polymerase sigma-70 region 2" evidence="1">
    <location>
        <begin position="21"/>
        <end position="82"/>
    </location>
</feature>
<evidence type="ECO:0000259" key="2">
    <source>
        <dbReference type="Pfam" id="PF08281"/>
    </source>
</evidence>
<dbReference type="OrthoDB" id="9780299at2"/>
<dbReference type="Pfam" id="PF20239">
    <property type="entry name" value="DUF6596"/>
    <property type="match status" value="1"/>
</dbReference>
<gene>
    <name evidence="4" type="ORF">COL8621_02033</name>
</gene>
<dbReference type="InterPro" id="IPR007627">
    <property type="entry name" value="RNA_pol_sigma70_r2"/>
</dbReference>
<dbReference type="Pfam" id="PF08281">
    <property type="entry name" value="Sigma70_r4_2"/>
    <property type="match status" value="1"/>
</dbReference>
<evidence type="ECO:0000313" key="4">
    <source>
        <dbReference type="EMBL" id="SMX42635.1"/>
    </source>
</evidence>
<organism evidence="4 5">
    <name type="scientific">Actibacterium lipolyticum</name>
    <dbReference type="NCBI Taxonomy" id="1524263"/>
    <lineage>
        <taxon>Bacteria</taxon>
        <taxon>Pseudomonadati</taxon>
        <taxon>Pseudomonadota</taxon>
        <taxon>Alphaproteobacteria</taxon>
        <taxon>Rhodobacterales</taxon>
        <taxon>Roseobacteraceae</taxon>
        <taxon>Actibacterium</taxon>
    </lineage>
</organism>
<sequence length="418" mass="45574">MPSAAPEEVHRAVAHSLRTDRGRLLAALTAHLGTLDLAEDCLQDAIESALRHWGQGGVPQNPRGWLLQVARRKAIDRVRKAGTASGHATAIGMLAEEAAAGPERLAIPDERLRLIFTCCHPALDRKTSVALTLRCLGGLTTSEIARAFLDKTPAMAQRLARARAKIGKAGIPFAIPDQQDMPVRMDAVLQVIYLIYNEGYCATEGADQLRADLCEEALFLARMMAELCPDTPEVLGLLALIAVGYSRRLARRDDAGNYVPLLEQDRSKWDRALIAEGEDALNHAMRLAQTGPFQLQAAIAALHADAKTADQTDWAQIAALYSKLAELVPTAVVRLNHIVARSYVTGPVAALADLELLKSEMEHYQPYHAARAELFARTGNAENAIAAYDLAIGLSRVDSERRFLERQKAAQAEMMRTA</sequence>
<proteinExistence type="predicted"/>
<evidence type="ECO:0000259" key="1">
    <source>
        <dbReference type="Pfam" id="PF04542"/>
    </source>
</evidence>
<dbReference type="InterPro" id="IPR013325">
    <property type="entry name" value="RNA_pol_sigma_r2"/>
</dbReference>
<dbReference type="AlphaFoldDB" id="A0A238KIK5"/>
<dbReference type="Gene3D" id="1.10.1740.10">
    <property type="match status" value="1"/>
</dbReference>
<reference evidence="5" key="1">
    <citation type="submission" date="2017-05" db="EMBL/GenBank/DDBJ databases">
        <authorList>
            <person name="Rodrigo-Torres L."/>
            <person name="Arahal R. D."/>
            <person name="Lucena T."/>
        </authorList>
    </citation>
    <scope>NUCLEOTIDE SEQUENCE [LARGE SCALE GENOMIC DNA]</scope>
    <source>
        <strain evidence="5">CECT 8621</strain>
    </source>
</reference>
<dbReference type="PANTHER" id="PTHR47756:SF2">
    <property type="entry name" value="BLL6612 PROTEIN"/>
    <property type="match status" value="1"/>
</dbReference>
<dbReference type="GO" id="GO:0003677">
    <property type="term" value="F:DNA binding"/>
    <property type="evidence" value="ECO:0007669"/>
    <property type="project" value="InterPro"/>
</dbReference>
<dbReference type="GO" id="GO:0006352">
    <property type="term" value="P:DNA-templated transcription initiation"/>
    <property type="evidence" value="ECO:0007669"/>
    <property type="project" value="InterPro"/>
</dbReference>
<keyword evidence="5" id="KW-1185">Reference proteome</keyword>
<evidence type="ECO:0000259" key="3">
    <source>
        <dbReference type="Pfam" id="PF20239"/>
    </source>
</evidence>
<dbReference type="SUPFAM" id="SSF88946">
    <property type="entry name" value="Sigma2 domain of RNA polymerase sigma factors"/>
    <property type="match status" value="1"/>
</dbReference>
<dbReference type="EMBL" id="FXYE01000002">
    <property type="protein sequence ID" value="SMX42635.1"/>
    <property type="molecule type" value="Genomic_DNA"/>
</dbReference>
<dbReference type="RefSeq" id="WP_093967236.1">
    <property type="nucleotide sequence ID" value="NZ_FXYE01000002.1"/>
</dbReference>
<dbReference type="Proteomes" id="UP000202922">
    <property type="component" value="Unassembled WGS sequence"/>
</dbReference>
<name>A0A238KIK5_9RHOB</name>
<dbReference type="InterPro" id="IPR046531">
    <property type="entry name" value="DUF6596"/>
</dbReference>
<accession>A0A238KIK5</accession>
<feature type="domain" description="DUF6596" evidence="3">
    <location>
        <begin position="184"/>
        <end position="285"/>
    </location>
</feature>